<evidence type="ECO:0000313" key="2">
    <source>
        <dbReference type="Proteomes" id="UP000002654"/>
    </source>
</evidence>
<dbReference type="RefSeq" id="WP_014127765.1">
    <property type="nucleotide sequence ID" value="NC_016070.1"/>
</dbReference>
<proteinExistence type="predicted"/>
<dbReference type="STRING" id="768679.TTX_1895"/>
<reference evidence="1 2" key="1">
    <citation type="journal article" date="2011" name="PLoS ONE">
        <title>The complete genome sequence of Thermoproteus tenax: a physiologically versatile member of the Crenarchaeota.</title>
        <authorList>
            <person name="Siebers B."/>
            <person name="Zaparty M."/>
            <person name="Raddatz G."/>
            <person name="Tjaden B."/>
            <person name="Albers S.V."/>
            <person name="Bell S.D."/>
            <person name="Blombach F."/>
            <person name="Kletzin A."/>
            <person name="Kyrpides N."/>
            <person name="Lanz C."/>
            <person name="Plagens A."/>
            <person name="Rampp M."/>
            <person name="Rosinus A."/>
            <person name="von Jan M."/>
            <person name="Makarova K.S."/>
            <person name="Klenk H.P."/>
            <person name="Schuster S.C."/>
            <person name="Hensel R."/>
        </authorList>
    </citation>
    <scope>NUCLEOTIDE SEQUENCE [LARGE SCALE GENOMIC DNA]</scope>
    <source>
        <strain evidence="2">ATCC 35583 / DSM 2078 / JCM 9277 / NBRC 100435 / Kra 1</strain>
    </source>
</reference>
<sequence>MSCPKCGSKAVKVTSSGKYLCTTCGYTWPIPEAQLGWAIEIFQMERAYEELKDAKNIDCAKLKEEIKRRGLDDEKAAKIARRVLRRAIKLSGDHRAQEELGSALKEC</sequence>
<dbReference type="EMBL" id="FN869859">
    <property type="protein sequence ID" value="CCC82512.1"/>
    <property type="molecule type" value="Genomic_DNA"/>
</dbReference>
<dbReference type="OrthoDB" id="24873at2157"/>
<dbReference type="eggNOG" id="arCOG05460">
    <property type="taxonomic scope" value="Archaea"/>
</dbReference>
<name>G4RLR7_THETK</name>
<keyword evidence="2" id="KW-1185">Reference proteome</keyword>
<keyword evidence="1" id="KW-0804">Transcription</keyword>
<gene>
    <name evidence="1" type="ordered locus">TTX_1895</name>
</gene>
<keyword evidence="1" id="KW-0548">Nucleotidyltransferase</keyword>
<dbReference type="PATRIC" id="fig|768679.9.peg.1921"/>
<dbReference type="GO" id="GO:0003899">
    <property type="term" value="F:DNA-directed RNA polymerase activity"/>
    <property type="evidence" value="ECO:0007669"/>
    <property type="project" value="UniProtKB-EC"/>
</dbReference>
<dbReference type="AlphaFoldDB" id="G4RLR7"/>
<dbReference type="PaxDb" id="768679-TTX_1895"/>
<dbReference type="Proteomes" id="UP000002654">
    <property type="component" value="Chromosome"/>
</dbReference>
<dbReference type="GeneID" id="11262781"/>
<keyword evidence="1" id="KW-0808">Transferase</keyword>
<dbReference type="GO" id="GO:0000428">
    <property type="term" value="C:DNA-directed RNA polymerase complex"/>
    <property type="evidence" value="ECO:0007669"/>
    <property type="project" value="UniProtKB-KW"/>
</dbReference>
<protein>
    <submittedName>
        <fullName evidence="1">DNA-directed RNA polymerase subunit M</fullName>
        <ecNumber evidence="1">2.7.7.6</ecNumber>
    </submittedName>
</protein>
<dbReference type="EC" id="2.7.7.6" evidence="1"/>
<accession>G4RLR7</accession>
<evidence type="ECO:0000313" key="1">
    <source>
        <dbReference type="EMBL" id="CCC82512.1"/>
    </source>
</evidence>
<dbReference type="HOGENOM" id="CLU_2204257_0_0_2"/>
<organism evidence="1 2">
    <name type="scientific">Thermoproteus tenax (strain ATCC 35583 / DSM 2078 / JCM 9277 / NBRC 100435 / Kra 1)</name>
    <dbReference type="NCBI Taxonomy" id="768679"/>
    <lineage>
        <taxon>Archaea</taxon>
        <taxon>Thermoproteota</taxon>
        <taxon>Thermoprotei</taxon>
        <taxon>Thermoproteales</taxon>
        <taxon>Thermoproteaceae</taxon>
        <taxon>Thermoproteus</taxon>
    </lineage>
</organism>
<dbReference type="KEGG" id="ttn:TTX_1895"/>
<keyword evidence="1" id="KW-0240">DNA-directed RNA polymerase</keyword>